<protein>
    <submittedName>
        <fullName evidence="5">ATP cone domain-containing protein</fullName>
    </submittedName>
</protein>
<dbReference type="Pfam" id="PF03477">
    <property type="entry name" value="ATP-cone"/>
    <property type="match status" value="1"/>
</dbReference>
<dbReference type="InterPro" id="IPR005144">
    <property type="entry name" value="ATP-cone_dom"/>
</dbReference>
<evidence type="ECO:0000256" key="1">
    <source>
        <dbReference type="ARBA" id="ARBA00022741"/>
    </source>
</evidence>
<organism evidence="5 6">
    <name type="scientific">Clostridium ganghwense</name>
    <dbReference type="NCBI Taxonomy" id="312089"/>
    <lineage>
        <taxon>Bacteria</taxon>
        <taxon>Bacillati</taxon>
        <taxon>Bacillota</taxon>
        <taxon>Clostridia</taxon>
        <taxon>Eubacteriales</taxon>
        <taxon>Clostridiaceae</taxon>
        <taxon>Clostridium</taxon>
    </lineage>
</organism>
<dbReference type="RefSeq" id="WP_268050657.1">
    <property type="nucleotide sequence ID" value="NZ_JAPQES010000005.1"/>
</dbReference>
<evidence type="ECO:0000256" key="2">
    <source>
        <dbReference type="ARBA" id="ARBA00022840"/>
    </source>
</evidence>
<gene>
    <name evidence="5" type="ORF">OXH55_14075</name>
</gene>
<accession>A0ABT4CRS9</accession>
<evidence type="ECO:0000256" key="3">
    <source>
        <dbReference type="PROSITE-ProRule" id="PRU00492"/>
    </source>
</evidence>
<feature type="domain" description="ATP-cone" evidence="4">
    <location>
        <begin position="1"/>
        <end position="87"/>
    </location>
</feature>
<evidence type="ECO:0000313" key="6">
    <source>
        <dbReference type="Proteomes" id="UP001079657"/>
    </source>
</evidence>
<evidence type="ECO:0000259" key="4">
    <source>
        <dbReference type="PROSITE" id="PS51161"/>
    </source>
</evidence>
<dbReference type="EMBL" id="JAPQES010000005">
    <property type="protein sequence ID" value="MCY6371770.1"/>
    <property type="molecule type" value="Genomic_DNA"/>
</dbReference>
<dbReference type="Proteomes" id="UP001079657">
    <property type="component" value="Unassembled WGS sequence"/>
</dbReference>
<dbReference type="PROSITE" id="PS51161">
    <property type="entry name" value="ATP_CONE"/>
    <property type="match status" value="1"/>
</dbReference>
<sequence length="87" mass="10078">MKVVKKDGRLQEFDINKIKTSIMRASDDLNEPLNTSDIDNIAHSIEDKIKKYNRYSMEALEIHQIVVEELKNNGFQHIAKAYDEGTK</sequence>
<keyword evidence="1 3" id="KW-0547">Nucleotide-binding</keyword>
<evidence type="ECO:0000313" key="5">
    <source>
        <dbReference type="EMBL" id="MCY6371770.1"/>
    </source>
</evidence>
<proteinExistence type="predicted"/>
<comment type="caution">
    <text evidence="5">The sequence shown here is derived from an EMBL/GenBank/DDBJ whole genome shotgun (WGS) entry which is preliminary data.</text>
</comment>
<reference evidence="5" key="1">
    <citation type="submission" date="2022-12" db="EMBL/GenBank/DDBJ databases">
        <authorList>
            <person name="Wang J."/>
        </authorList>
    </citation>
    <scope>NUCLEOTIDE SEQUENCE</scope>
    <source>
        <strain evidence="5">HY-42-06</strain>
    </source>
</reference>
<name>A0ABT4CRS9_9CLOT</name>
<keyword evidence="6" id="KW-1185">Reference proteome</keyword>
<keyword evidence="2 3" id="KW-0067">ATP-binding</keyword>